<evidence type="ECO:0000313" key="12">
    <source>
        <dbReference type="EMBL" id="WDI32625.1"/>
    </source>
</evidence>
<evidence type="ECO:0000313" key="13">
    <source>
        <dbReference type="Proteomes" id="UP001214043"/>
    </source>
</evidence>
<comment type="subcellular location">
    <subcellularLocation>
        <location evidence="10">Cytoplasm</location>
    </subcellularLocation>
</comment>
<dbReference type="SFLD" id="SFLDG01065">
    <property type="entry name" value="anaerobic_coproporphyrinogen-I"/>
    <property type="match status" value="1"/>
</dbReference>
<dbReference type="InterPro" id="IPR013785">
    <property type="entry name" value="Aldolase_TIM"/>
</dbReference>
<evidence type="ECO:0000256" key="8">
    <source>
        <dbReference type="ARBA" id="ARBA00023014"/>
    </source>
</evidence>
<dbReference type="PANTHER" id="PTHR13932:SF5">
    <property type="entry name" value="RADICAL S-ADENOSYL METHIONINE DOMAIN-CONTAINING PROTEIN 1, MITOCHONDRIAL"/>
    <property type="match status" value="1"/>
</dbReference>
<evidence type="ECO:0000256" key="2">
    <source>
        <dbReference type="ARBA" id="ARBA00006100"/>
    </source>
</evidence>
<dbReference type="Pfam" id="PF04055">
    <property type="entry name" value="Radical_SAM"/>
    <property type="match status" value="1"/>
</dbReference>
<dbReference type="InterPro" id="IPR006638">
    <property type="entry name" value="Elp3/MiaA/NifB-like_rSAM"/>
</dbReference>
<accession>A0AAE9ZL39</accession>
<dbReference type="KEGG" id="hfl:PUV54_05375"/>
<dbReference type="SFLD" id="SFLDS00029">
    <property type="entry name" value="Radical_SAM"/>
    <property type="match status" value="1"/>
</dbReference>
<comment type="cofactor">
    <cofactor evidence="1">
        <name>[4Fe-4S] cluster</name>
        <dbReference type="ChEBI" id="CHEBI:49883"/>
    </cofactor>
</comment>
<dbReference type="GO" id="GO:0006779">
    <property type="term" value="P:porphyrin-containing compound biosynthetic process"/>
    <property type="evidence" value="ECO:0007669"/>
    <property type="project" value="InterPro"/>
</dbReference>
<evidence type="ECO:0000256" key="5">
    <source>
        <dbReference type="ARBA" id="ARBA00022691"/>
    </source>
</evidence>
<dbReference type="GO" id="GO:0004109">
    <property type="term" value="F:coproporphyrinogen oxidase activity"/>
    <property type="evidence" value="ECO:0007669"/>
    <property type="project" value="InterPro"/>
</dbReference>
<dbReference type="GO" id="GO:0005737">
    <property type="term" value="C:cytoplasm"/>
    <property type="evidence" value="ECO:0007669"/>
    <property type="project" value="UniProtKB-SubCell"/>
</dbReference>
<keyword evidence="10" id="KW-0004">4Fe-4S</keyword>
<keyword evidence="7 10" id="KW-0408">Iron</keyword>
<dbReference type="InterPro" id="IPR004559">
    <property type="entry name" value="HemW-like"/>
</dbReference>
<dbReference type="Proteomes" id="UP001214043">
    <property type="component" value="Chromosome"/>
</dbReference>
<dbReference type="AlphaFoldDB" id="A0AAE9ZL39"/>
<dbReference type="CDD" id="cd01335">
    <property type="entry name" value="Radical_SAM"/>
    <property type="match status" value="1"/>
</dbReference>
<dbReference type="PANTHER" id="PTHR13932">
    <property type="entry name" value="COPROPORPHYRINIGEN III OXIDASE"/>
    <property type="match status" value="1"/>
</dbReference>
<comment type="similarity">
    <text evidence="2">Belongs to the anaerobic coproporphyrinogen-III oxidase family. HemW subfamily.</text>
</comment>
<dbReference type="InterPro" id="IPR034505">
    <property type="entry name" value="Coproporphyrinogen-III_oxidase"/>
</dbReference>
<evidence type="ECO:0000256" key="3">
    <source>
        <dbReference type="ARBA" id="ARBA00017228"/>
    </source>
</evidence>
<evidence type="ECO:0000256" key="9">
    <source>
        <dbReference type="ARBA" id="ARBA00023186"/>
    </source>
</evidence>
<organism evidence="12 13">
    <name type="scientific">Hyphococcus flavus</name>
    <dbReference type="NCBI Taxonomy" id="1866326"/>
    <lineage>
        <taxon>Bacteria</taxon>
        <taxon>Pseudomonadati</taxon>
        <taxon>Pseudomonadota</taxon>
        <taxon>Alphaproteobacteria</taxon>
        <taxon>Parvularculales</taxon>
        <taxon>Parvularculaceae</taxon>
        <taxon>Hyphococcus</taxon>
    </lineage>
</organism>
<evidence type="ECO:0000256" key="7">
    <source>
        <dbReference type="ARBA" id="ARBA00023004"/>
    </source>
</evidence>
<evidence type="ECO:0000256" key="6">
    <source>
        <dbReference type="ARBA" id="ARBA00022723"/>
    </source>
</evidence>
<dbReference type="SFLD" id="SFLDF00288">
    <property type="entry name" value="HemN-like__clustered_with_nucl"/>
    <property type="match status" value="1"/>
</dbReference>
<dbReference type="GO" id="GO:0051539">
    <property type="term" value="F:4 iron, 4 sulfur cluster binding"/>
    <property type="evidence" value="ECO:0007669"/>
    <property type="project" value="UniProtKB-UniRule"/>
</dbReference>
<dbReference type="EMBL" id="CP118166">
    <property type="protein sequence ID" value="WDI32625.1"/>
    <property type="molecule type" value="Genomic_DNA"/>
</dbReference>
<evidence type="ECO:0000259" key="11">
    <source>
        <dbReference type="PROSITE" id="PS51918"/>
    </source>
</evidence>
<keyword evidence="9 10" id="KW-0143">Chaperone</keyword>
<name>A0AAE9ZL39_9PROT</name>
<feature type="domain" description="Radical SAM core" evidence="11">
    <location>
        <begin position="1"/>
        <end position="235"/>
    </location>
</feature>
<dbReference type="InterPro" id="IPR007197">
    <property type="entry name" value="rSAM"/>
</dbReference>
<reference evidence="12" key="1">
    <citation type="submission" date="2023-02" db="EMBL/GenBank/DDBJ databases">
        <title>Genome sequence of Hyphococcus flavus.</title>
        <authorList>
            <person name="Rong J.-C."/>
            <person name="Zhao Q."/>
            <person name="Yi M."/>
            <person name="Wu J.-Y."/>
        </authorList>
    </citation>
    <scope>NUCLEOTIDE SEQUENCE</scope>
    <source>
        <strain evidence="12">MCCC 1K03223</strain>
    </source>
</reference>
<dbReference type="InterPro" id="IPR058240">
    <property type="entry name" value="rSAM_sf"/>
</dbReference>
<keyword evidence="10" id="KW-0963">Cytoplasm</keyword>
<dbReference type="PROSITE" id="PS51918">
    <property type="entry name" value="RADICAL_SAM"/>
    <property type="match status" value="1"/>
</dbReference>
<dbReference type="NCBIfam" id="TIGR00539">
    <property type="entry name" value="hemN_rel"/>
    <property type="match status" value="1"/>
</dbReference>
<keyword evidence="6 10" id="KW-0479">Metal-binding</keyword>
<evidence type="ECO:0000256" key="10">
    <source>
        <dbReference type="RuleBase" id="RU364116"/>
    </source>
</evidence>
<evidence type="ECO:0000256" key="4">
    <source>
        <dbReference type="ARBA" id="ARBA00022617"/>
    </source>
</evidence>
<gene>
    <name evidence="12" type="primary">hemW</name>
    <name evidence="12" type="ORF">PUV54_05375</name>
</gene>
<keyword evidence="8 10" id="KW-0411">Iron-sulfur</keyword>
<proteinExistence type="inferred from homology"/>
<dbReference type="GO" id="GO:0046872">
    <property type="term" value="F:metal ion binding"/>
    <property type="evidence" value="ECO:0007669"/>
    <property type="project" value="UniProtKB-UniRule"/>
</dbReference>
<dbReference type="SMART" id="SM00729">
    <property type="entry name" value="Elp3"/>
    <property type="match status" value="1"/>
</dbReference>
<comment type="function">
    <text evidence="10">Probably acts as a heme chaperone, transferring heme to an unknown acceptor. Binds one molecule of heme per monomer, possibly covalently. Binds 1 [4Fe-4S] cluster. The cluster is coordinated with 3 cysteines and an exchangeable S-adenosyl-L-methionine.</text>
</comment>
<keyword evidence="5 10" id="KW-0949">S-adenosyl-L-methionine</keyword>
<dbReference type="RefSeq" id="WP_274494561.1">
    <property type="nucleotide sequence ID" value="NZ_CP118166.1"/>
</dbReference>
<dbReference type="SUPFAM" id="SSF102114">
    <property type="entry name" value="Radical SAM enzymes"/>
    <property type="match status" value="1"/>
</dbReference>
<protein>
    <recommendedName>
        <fullName evidence="3 10">Heme chaperone HemW</fullName>
    </recommendedName>
</protein>
<keyword evidence="13" id="KW-1185">Reference proteome</keyword>
<evidence type="ECO:0000256" key="1">
    <source>
        <dbReference type="ARBA" id="ARBA00001966"/>
    </source>
</evidence>
<dbReference type="SFLD" id="SFLDF00562">
    <property type="entry name" value="HemN-like__clustered_with_heat"/>
    <property type="match status" value="1"/>
</dbReference>
<dbReference type="Gene3D" id="3.20.20.70">
    <property type="entry name" value="Aldolase class I"/>
    <property type="match status" value="1"/>
</dbReference>
<sequence>MNETPLGVYVHWPYCARICPYCDFNVYKNQAVDVAAWKNAFSRDLEHWAERTPGRKLSSLYFGGGTPSLAPLEIIEHIIQTCERLWGFEPEPEITLEANPTDAEQSRFHDLARAGVNRLSLGVQSLRDDALKFLGRDHSADEARSAIAAAQEAFARVTFDLIYGRPEQTLDDWRTELVKALDFGTDHLSLYQLTIEPGTAFALAVDKGRWAPPDDDICADMFDAAQEITAAANLPAYEISNHAKPGGESRHNIIYWRYADYIGVGPGAHGRLTRDGKRIATETLPKPQDYLAAAASGAPISIETPLTETEATVERLSMGLRLTGGMAFAADDAFFKDAGGDDNLNRMISDDLLEWDGHTLKATPQGRRLLNRVLYELFG</sequence>
<keyword evidence="4 10" id="KW-0349">Heme</keyword>